<dbReference type="PANTHER" id="PTHR23138">
    <property type="entry name" value="RAN BINDING PROTEIN"/>
    <property type="match status" value="1"/>
</dbReference>
<dbReference type="EMBL" id="CP119903">
    <property type="protein sequence ID" value="WFD23408.1"/>
    <property type="molecule type" value="Genomic_DNA"/>
</dbReference>
<dbReference type="PANTHER" id="PTHR23138:SF142">
    <property type="entry name" value="RAN-BINDING PROTEIN 3B-RELATED"/>
    <property type="match status" value="1"/>
</dbReference>
<dbReference type="SUPFAM" id="SSF50729">
    <property type="entry name" value="PH domain-like"/>
    <property type="match status" value="1"/>
</dbReference>
<keyword evidence="6" id="KW-1185">Reference proteome</keyword>
<dbReference type="Proteomes" id="UP001214415">
    <property type="component" value="Chromosome 4"/>
</dbReference>
<feature type="region of interest" description="Disordered" evidence="3">
    <location>
        <begin position="1"/>
        <end position="118"/>
    </location>
</feature>
<dbReference type="GO" id="GO:0005634">
    <property type="term" value="C:nucleus"/>
    <property type="evidence" value="ECO:0007669"/>
    <property type="project" value="UniProtKB-SubCell"/>
</dbReference>
<feature type="compositionally biased region" description="Basic and acidic residues" evidence="3">
    <location>
        <begin position="20"/>
        <end position="29"/>
    </location>
</feature>
<dbReference type="PROSITE" id="PS50196">
    <property type="entry name" value="RANBD1"/>
    <property type="match status" value="1"/>
</dbReference>
<proteinExistence type="predicted"/>
<evidence type="ECO:0000256" key="1">
    <source>
        <dbReference type="ARBA" id="ARBA00004123"/>
    </source>
</evidence>
<feature type="compositionally biased region" description="Basic and acidic residues" evidence="3">
    <location>
        <begin position="88"/>
        <end position="107"/>
    </location>
</feature>
<evidence type="ECO:0000313" key="6">
    <source>
        <dbReference type="Proteomes" id="UP001214415"/>
    </source>
</evidence>
<evidence type="ECO:0000259" key="4">
    <source>
        <dbReference type="PROSITE" id="PS50196"/>
    </source>
</evidence>
<name>A0AAF0J0E2_9BASI</name>
<accession>A0AAF0J0E2</accession>
<dbReference type="AlphaFoldDB" id="A0AAF0J0E2"/>
<comment type="subcellular location">
    <subcellularLocation>
        <location evidence="1">Nucleus</location>
    </subcellularLocation>
</comment>
<dbReference type="InterPro" id="IPR000156">
    <property type="entry name" value="Ran_bind_dom"/>
</dbReference>
<feature type="compositionally biased region" description="Basic and acidic residues" evidence="3">
    <location>
        <begin position="1"/>
        <end position="10"/>
    </location>
</feature>
<keyword evidence="2" id="KW-0539">Nucleus</keyword>
<dbReference type="SMART" id="SM00160">
    <property type="entry name" value="RanBD"/>
    <property type="match status" value="1"/>
</dbReference>
<feature type="domain" description="RanBD1" evidence="4">
    <location>
        <begin position="160"/>
        <end position="224"/>
    </location>
</feature>
<gene>
    <name evidence="5" type="ORF">MEQU1_002097</name>
</gene>
<feature type="compositionally biased region" description="Basic and acidic residues" evidence="3">
    <location>
        <begin position="59"/>
        <end position="76"/>
    </location>
</feature>
<dbReference type="Pfam" id="PF00638">
    <property type="entry name" value="Ran_BP1"/>
    <property type="match status" value="1"/>
</dbReference>
<dbReference type="Gene3D" id="2.30.29.30">
    <property type="entry name" value="Pleckstrin-homology domain (PH domain)/Phosphotyrosine-binding domain (PTB)"/>
    <property type="match status" value="1"/>
</dbReference>
<protein>
    <recommendedName>
        <fullName evidence="4">RanBD1 domain-containing protein</fullName>
    </recommendedName>
</protein>
<sequence length="278" mass="31041">MQNKREREETAETISENEETISKKQRNEVSETSSEAVNPSSTSTPATKDSSEPKSSFPIHREEQHDTEKTEKKECQENSQSEATSSNETKKPEESSKEKVAETESKEAVSTTSSGPTLGFGAFASRSAPFKSATALTQKAEDAAVQVDKDWAASSTEKVSENQEIVVRKKEVQKPDLEYQSWKERGTGLLKLNYQENNKAARLVMRSEGVLKLILNVKLFSGMQCDLEQERFLRLVAMEPEGLTHLAIKFANATEASSFLKQLQSHIPRHEADNLNEN</sequence>
<evidence type="ECO:0000256" key="2">
    <source>
        <dbReference type="ARBA" id="ARBA00023242"/>
    </source>
</evidence>
<dbReference type="InterPro" id="IPR011993">
    <property type="entry name" value="PH-like_dom_sf"/>
</dbReference>
<evidence type="ECO:0000313" key="5">
    <source>
        <dbReference type="EMBL" id="WFD23408.1"/>
    </source>
</evidence>
<organism evidence="5 6">
    <name type="scientific">Malassezia equina</name>
    <dbReference type="NCBI Taxonomy" id="1381935"/>
    <lineage>
        <taxon>Eukaryota</taxon>
        <taxon>Fungi</taxon>
        <taxon>Dikarya</taxon>
        <taxon>Basidiomycota</taxon>
        <taxon>Ustilaginomycotina</taxon>
        <taxon>Malasseziomycetes</taxon>
        <taxon>Malasseziales</taxon>
        <taxon>Malasseziaceae</taxon>
        <taxon>Malassezia</taxon>
    </lineage>
</organism>
<feature type="compositionally biased region" description="Polar residues" evidence="3">
    <location>
        <begin position="30"/>
        <end position="48"/>
    </location>
</feature>
<reference evidence="5" key="1">
    <citation type="submission" date="2023-03" db="EMBL/GenBank/DDBJ databases">
        <title>Mating type loci evolution in Malassezia.</title>
        <authorList>
            <person name="Coelho M.A."/>
        </authorList>
    </citation>
    <scope>NUCLEOTIDE SEQUENCE</scope>
    <source>
        <strain evidence="5">CBS 12830</strain>
    </source>
</reference>
<evidence type="ECO:0000256" key="3">
    <source>
        <dbReference type="SAM" id="MobiDB-lite"/>
    </source>
</evidence>
<dbReference type="InterPro" id="IPR045255">
    <property type="entry name" value="RanBP1-like"/>
</dbReference>